<dbReference type="Proteomes" id="UP000053342">
    <property type="component" value="Unassembled WGS sequence"/>
</dbReference>
<feature type="region of interest" description="Disordered" evidence="1">
    <location>
        <begin position="455"/>
        <end position="522"/>
    </location>
</feature>
<proteinExistence type="predicted"/>
<evidence type="ECO:0000256" key="2">
    <source>
        <dbReference type="SAM" id="Phobius"/>
    </source>
</evidence>
<feature type="compositionally biased region" description="Polar residues" evidence="1">
    <location>
        <begin position="105"/>
        <end position="116"/>
    </location>
</feature>
<dbReference type="RefSeq" id="XP_016268071.1">
    <property type="nucleotide sequence ID" value="XM_016401018.1"/>
</dbReference>
<dbReference type="STRING" id="215243.A0A0D2DZ35"/>
<dbReference type="VEuPathDB" id="FungiDB:PV06_00512"/>
<feature type="region of interest" description="Disordered" evidence="1">
    <location>
        <begin position="1"/>
        <end position="155"/>
    </location>
</feature>
<dbReference type="HOGENOM" id="CLU_033250_0_0_1"/>
<keyword evidence="2" id="KW-1133">Transmembrane helix</keyword>
<feature type="compositionally biased region" description="Acidic residues" evidence="1">
    <location>
        <begin position="62"/>
        <end position="94"/>
    </location>
</feature>
<feature type="compositionally biased region" description="Polar residues" evidence="1">
    <location>
        <begin position="427"/>
        <end position="437"/>
    </location>
</feature>
<organism evidence="3 4">
    <name type="scientific">Exophiala oligosperma</name>
    <dbReference type="NCBI Taxonomy" id="215243"/>
    <lineage>
        <taxon>Eukaryota</taxon>
        <taxon>Fungi</taxon>
        <taxon>Dikarya</taxon>
        <taxon>Ascomycota</taxon>
        <taxon>Pezizomycotina</taxon>
        <taxon>Eurotiomycetes</taxon>
        <taxon>Chaetothyriomycetidae</taxon>
        <taxon>Chaetothyriales</taxon>
        <taxon>Herpotrichiellaceae</taxon>
        <taxon>Exophiala</taxon>
    </lineage>
</organism>
<keyword evidence="2" id="KW-0472">Membrane</keyword>
<evidence type="ECO:0000256" key="1">
    <source>
        <dbReference type="SAM" id="MobiDB-lite"/>
    </source>
</evidence>
<dbReference type="GeneID" id="27352586"/>
<accession>A0A0D2DZ35</accession>
<name>A0A0D2DZ35_9EURO</name>
<dbReference type="AlphaFoldDB" id="A0A0D2DZ35"/>
<feature type="transmembrane region" description="Helical" evidence="2">
    <location>
        <begin position="191"/>
        <end position="211"/>
    </location>
</feature>
<reference evidence="3 4" key="1">
    <citation type="submission" date="2015-01" db="EMBL/GenBank/DDBJ databases">
        <title>The Genome Sequence of Exophiala oligosperma CBS72588.</title>
        <authorList>
            <consortium name="The Broad Institute Genomics Platform"/>
            <person name="Cuomo C."/>
            <person name="de Hoog S."/>
            <person name="Gorbushina A."/>
            <person name="Stielow B."/>
            <person name="Teixiera M."/>
            <person name="Abouelleil A."/>
            <person name="Chapman S.B."/>
            <person name="Priest M."/>
            <person name="Young S.K."/>
            <person name="Wortman J."/>
            <person name="Nusbaum C."/>
            <person name="Birren B."/>
        </authorList>
    </citation>
    <scope>NUCLEOTIDE SEQUENCE [LARGE SCALE GENOMIC DNA]</scope>
    <source>
        <strain evidence="3 4">CBS 72588</strain>
    </source>
</reference>
<keyword evidence="2" id="KW-0812">Transmembrane</keyword>
<feature type="compositionally biased region" description="Polar residues" evidence="1">
    <location>
        <begin position="286"/>
        <end position="318"/>
    </location>
</feature>
<keyword evidence="4" id="KW-1185">Reference proteome</keyword>
<feature type="region of interest" description="Disordered" evidence="1">
    <location>
        <begin position="421"/>
        <end position="440"/>
    </location>
</feature>
<feature type="compositionally biased region" description="Low complexity" evidence="1">
    <location>
        <begin position="455"/>
        <end position="466"/>
    </location>
</feature>
<feature type="compositionally biased region" description="Low complexity" evidence="1">
    <location>
        <begin position="494"/>
        <end position="522"/>
    </location>
</feature>
<feature type="compositionally biased region" description="Low complexity" evidence="1">
    <location>
        <begin position="124"/>
        <end position="145"/>
    </location>
</feature>
<gene>
    <name evidence="3" type="ORF">PV06_00512</name>
</gene>
<feature type="region of interest" description="Disordered" evidence="1">
    <location>
        <begin position="277"/>
        <end position="372"/>
    </location>
</feature>
<sequence length="522" mass="54065">MPPSKIRYRIDRSRISKAKPHLSRSSSRLRRDDGEPKPATGLPPNLPNTILGKAANNGTAGEESESEYDDDSSSSDDDSSSEDDGANSSSDDEDKPIGASLSPGDYTNDSSSTKTADNPFLPKSTTASGIPATTTTAGSVAGGSTNPVTAPGESATSIPNIAAATHTSAASTSNSQPTVNTSAHHPANHTAVIAVASIIGVVAVATAVYLLCRYCKPVRDKVAALRARRSQRLGDNESPPSPDMSQVSTDVIGRPRLQALASTPNLFSGGKLKNPFSDQVPLADSEVSSNGPTLRQVSVPNNQRPPTWASSDSDTTYPADTILNEYGPAASSPLTPLPAVPALHPTGLANNPPTPVAGRRAAPPRPPFPRQRAAIQPLVPDPVGGLNIRESVSSPTPTDFPVPGPADSVVSLARPYSQYQPRIRKSITPSESASNGPFSPLPLPALPAAFNSRWSRNSSSVNNGRSTQLSKGTAIRRASDGDPVATPRPPPLPLAVKRSSAGSVASSVWSSGSGASVKDMTR</sequence>
<evidence type="ECO:0000313" key="3">
    <source>
        <dbReference type="EMBL" id="KIW47855.1"/>
    </source>
</evidence>
<evidence type="ECO:0000313" key="4">
    <source>
        <dbReference type="Proteomes" id="UP000053342"/>
    </source>
</evidence>
<dbReference type="EMBL" id="KN847332">
    <property type="protein sequence ID" value="KIW47855.1"/>
    <property type="molecule type" value="Genomic_DNA"/>
</dbReference>
<dbReference type="OrthoDB" id="4161547at2759"/>
<protein>
    <submittedName>
        <fullName evidence="3">Uncharacterized protein</fullName>
    </submittedName>
</protein>